<dbReference type="InterPro" id="IPR036390">
    <property type="entry name" value="WH_DNA-bd_sf"/>
</dbReference>
<evidence type="ECO:0000256" key="4">
    <source>
        <dbReference type="ARBA" id="ARBA00023163"/>
    </source>
</evidence>
<dbReference type="SUPFAM" id="SSF46785">
    <property type="entry name" value="Winged helix' DNA-binding domain"/>
    <property type="match status" value="1"/>
</dbReference>
<dbReference type="PRINTS" id="PR00039">
    <property type="entry name" value="HTHLYSR"/>
</dbReference>
<dbReference type="PANTHER" id="PTHR30346:SF0">
    <property type="entry name" value="HCA OPERON TRANSCRIPTIONAL ACTIVATOR HCAR"/>
    <property type="match status" value="1"/>
</dbReference>
<dbReference type="GO" id="GO:0032993">
    <property type="term" value="C:protein-DNA complex"/>
    <property type="evidence" value="ECO:0007669"/>
    <property type="project" value="TreeGrafter"/>
</dbReference>
<comment type="similarity">
    <text evidence="1">Belongs to the LysR transcriptional regulatory family.</text>
</comment>
<dbReference type="Pfam" id="PF03466">
    <property type="entry name" value="LysR_substrate"/>
    <property type="match status" value="1"/>
</dbReference>
<dbReference type="FunFam" id="1.10.10.10:FF:000001">
    <property type="entry name" value="LysR family transcriptional regulator"/>
    <property type="match status" value="1"/>
</dbReference>
<evidence type="ECO:0000256" key="1">
    <source>
        <dbReference type="ARBA" id="ARBA00009437"/>
    </source>
</evidence>
<dbReference type="PANTHER" id="PTHR30346">
    <property type="entry name" value="TRANSCRIPTIONAL DUAL REGULATOR HCAR-RELATED"/>
    <property type="match status" value="1"/>
</dbReference>
<organism evidence="5 6">
    <name type="scientific">Paracoccus yeei</name>
    <dbReference type="NCBI Taxonomy" id="147645"/>
    <lineage>
        <taxon>Bacteria</taxon>
        <taxon>Pseudomonadati</taxon>
        <taxon>Pseudomonadota</taxon>
        <taxon>Alphaproteobacteria</taxon>
        <taxon>Rhodobacterales</taxon>
        <taxon>Paracoccaceae</taxon>
        <taxon>Paracoccus</taxon>
    </lineage>
</organism>
<evidence type="ECO:0000313" key="5">
    <source>
        <dbReference type="EMBL" id="ARC38663.1"/>
    </source>
</evidence>
<dbReference type="RefSeq" id="WP_028719704.1">
    <property type="nucleotide sequence ID" value="NZ_CP020443.2"/>
</dbReference>
<proteinExistence type="inferred from homology"/>
<dbReference type="SUPFAM" id="SSF53850">
    <property type="entry name" value="Periplasmic binding protein-like II"/>
    <property type="match status" value="1"/>
</dbReference>
<dbReference type="EMBL" id="CP020443">
    <property type="protein sequence ID" value="ARC38663.1"/>
    <property type="molecule type" value="Genomic_DNA"/>
</dbReference>
<dbReference type="Pfam" id="PF00126">
    <property type="entry name" value="HTH_1"/>
    <property type="match status" value="1"/>
</dbReference>
<keyword evidence="3" id="KW-0238">DNA-binding</keyword>
<keyword evidence="4" id="KW-0804">Transcription</keyword>
<dbReference type="GO" id="GO:0003700">
    <property type="term" value="F:DNA-binding transcription factor activity"/>
    <property type="evidence" value="ECO:0007669"/>
    <property type="project" value="InterPro"/>
</dbReference>
<dbReference type="Proteomes" id="UP000191257">
    <property type="component" value="Plasmid unnamed3"/>
</dbReference>
<name>A0A1V0GXR4_9RHOB</name>
<protein>
    <submittedName>
        <fullName evidence="5">LysR family transcriptional regulator</fullName>
    </submittedName>
</protein>
<geneLocation type="plasmid" evidence="5 6">
    <name>unnamed3</name>
</geneLocation>
<accession>A0A1V0GXR4</accession>
<dbReference type="AlphaFoldDB" id="A0A1V0GXR4"/>
<dbReference type="Gene3D" id="1.10.10.10">
    <property type="entry name" value="Winged helix-like DNA-binding domain superfamily/Winged helix DNA-binding domain"/>
    <property type="match status" value="1"/>
</dbReference>
<dbReference type="InterPro" id="IPR005119">
    <property type="entry name" value="LysR_subst-bd"/>
</dbReference>
<dbReference type="InterPro" id="IPR036388">
    <property type="entry name" value="WH-like_DNA-bd_sf"/>
</dbReference>
<dbReference type="InterPro" id="IPR000847">
    <property type="entry name" value="LysR_HTH_N"/>
</dbReference>
<evidence type="ECO:0000313" key="6">
    <source>
        <dbReference type="Proteomes" id="UP000191257"/>
    </source>
</evidence>
<dbReference type="KEGG" id="pye:A6J80_20310"/>
<dbReference type="CDD" id="cd08414">
    <property type="entry name" value="PBP2_LTTR_aromatics_like"/>
    <property type="match status" value="1"/>
</dbReference>
<keyword evidence="6" id="KW-1185">Reference proteome</keyword>
<dbReference type="eggNOG" id="COG0583">
    <property type="taxonomic scope" value="Bacteria"/>
</dbReference>
<sequence length="308" mass="33726">MALRRMRYFLAVAEELHFGRAATRLDIAQPPLSRQIAALEADLGVQLFDRSRSQIRLTQAGLVFQEHARRILASLDAAWRETRLVGAGGAGRLRIAFVGSASHGVLPTLIKSYRSFYPDVELALSALNNAELQLALISREIDVAVARPELKDEEFRSEPLCRERLILALPDNSPLAALSEVAFADLAGQTFVLYPRRPRPSYADVVLGICEREGFTPGRLELTQDFQSAISLVSVGVGLSVVPESVAQTTRPGVTYRPYAGYNPGTGLTVHARLDNRSPQVMNFLEVTRKFARNAQVAGRGSSRKGSA</sequence>
<reference evidence="5" key="1">
    <citation type="submission" date="2017-12" db="EMBL/GenBank/DDBJ databases">
        <title>FDA dAtabase for Regulatory Grade micrObial Sequences (FDA-ARGOS): Supporting development and validation of Infectious Disease Dx tests.</title>
        <authorList>
            <person name="Campos J."/>
            <person name="Goldberg B."/>
            <person name="Tallon L."/>
            <person name="Sadzewicz L."/>
            <person name="Sengamalay N."/>
            <person name="Ott S."/>
            <person name="Godinez A."/>
            <person name="Nagaraj S."/>
            <person name="Vyas G."/>
            <person name="Aluvathingal J."/>
            <person name="Nadendla S."/>
            <person name="Geyer C."/>
            <person name="Nandy P."/>
            <person name="Hobson J."/>
            <person name="Sichtig H."/>
        </authorList>
    </citation>
    <scope>NUCLEOTIDE SEQUENCE</scope>
    <source>
        <strain evidence="5">FDAARGOS_252</strain>
        <plasmid evidence="5">unnamed3</plasmid>
    </source>
</reference>
<dbReference type="GO" id="GO:0003677">
    <property type="term" value="F:DNA binding"/>
    <property type="evidence" value="ECO:0007669"/>
    <property type="project" value="UniProtKB-KW"/>
</dbReference>
<gene>
    <name evidence="5" type="ORF">A6J80_20310</name>
</gene>
<keyword evidence="5" id="KW-0614">Plasmid</keyword>
<keyword evidence="2" id="KW-0805">Transcription regulation</keyword>
<evidence type="ECO:0000256" key="3">
    <source>
        <dbReference type="ARBA" id="ARBA00023125"/>
    </source>
</evidence>
<dbReference type="OrthoDB" id="9815174at2"/>
<dbReference type="Gene3D" id="3.40.190.10">
    <property type="entry name" value="Periplasmic binding protein-like II"/>
    <property type="match status" value="2"/>
</dbReference>
<evidence type="ECO:0000256" key="2">
    <source>
        <dbReference type="ARBA" id="ARBA00023015"/>
    </source>
</evidence>
<dbReference type="PROSITE" id="PS50931">
    <property type="entry name" value="HTH_LYSR"/>
    <property type="match status" value="1"/>
</dbReference>